<evidence type="ECO:0000313" key="1">
    <source>
        <dbReference type="EMBL" id="CAB3946166.1"/>
    </source>
</evidence>
<proteinExistence type="predicted"/>
<evidence type="ECO:0000313" key="2">
    <source>
        <dbReference type="Proteomes" id="UP000494161"/>
    </source>
</evidence>
<organism evidence="1 2">
    <name type="scientific">Achromobacter ruhlandii</name>
    <dbReference type="NCBI Taxonomy" id="72557"/>
    <lineage>
        <taxon>Bacteria</taxon>
        <taxon>Pseudomonadati</taxon>
        <taxon>Pseudomonadota</taxon>
        <taxon>Betaproteobacteria</taxon>
        <taxon>Burkholderiales</taxon>
        <taxon>Alcaligenaceae</taxon>
        <taxon>Achromobacter</taxon>
    </lineage>
</organism>
<gene>
    <name evidence="1" type="ORF">LMG7053_02083</name>
</gene>
<comment type="caution">
    <text evidence="1">The sequence shown here is derived from an EMBL/GenBank/DDBJ whole genome shotgun (WGS) entry which is preliminary data.</text>
</comment>
<reference evidence="1 2" key="1">
    <citation type="submission" date="2020-04" db="EMBL/GenBank/DDBJ databases">
        <authorList>
            <person name="De Canck E."/>
        </authorList>
    </citation>
    <scope>NUCLEOTIDE SEQUENCE [LARGE SCALE GENOMIC DNA]</scope>
    <source>
        <strain evidence="1 2">LMG 7053</strain>
    </source>
</reference>
<name>A0ABM8LTQ8_9BURK</name>
<dbReference type="Proteomes" id="UP000494161">
    <property type="component" value="Unassembled WGS sequence"/>
</dbReference>
<keyword evidence="2" id="KW-1185">Reference proteome</keyword>
<protein>
    <submittedName>
        <fullName evidence="1">Uncharacterized protein</fullName>
    </submittedName>
</protein>
<accession>A0ABM8LTQ8</accession>
<dbReference type="EMBL" id="CADILJ010000013">
    <property type="protein sequence ID" value="CAB3946166.1"/>
    <property type="molecule type" value="Genomic_DNA"/>
</dbReference>
<sequence length="44" mass="4708">MHIDVNIGERAYEPPPLVLFQEPKGNEGMGILVNALYIAAQAAG</sequence>